<dbReference type="PANTHER" id="PTHR47505:SF1">
    <property type="entry name" value="DNA UTILIZATION PROTEIN YHGH"/>
    <property type="match status" value="1"/>
</dbReference>
<dbReference type="SUPFAM" id="SSF53271">
    <property type="entry name" value="PRTase-like"/>
    <property type="match status" value="1"/>
</dbReference>
<dbReference type="CDD" id="cd06223">
    <property type="entry name" value="PRTases_typeI"/>
    <property type="match status" value="1"/>
</dbReference>
<dbReference type="RefSeq" id="WP_378592196.1">
    <property type="nucleotide sequence ID" value="NZ_JBHSKD010000026.1"/>
</dbReference>
<dbReference type="InterPro" id="IPR029057">
    <property type="entry name" value="PRTase-like"/>
</dbReference>
<name>A0ABW0BMQ8_9ACTN</name>
<dbReference type="Proteomes" id="UP001596087">
    <property type="component" value="Unassembled WGS sequence"/>
</dbReference>
<comment type="caution">
    <text evidence="2">The sequence shown here is derived from an EMBL/GenBank/DDBJ whole genome shotgun (WGS) entry which is preliminary data.</text>
</comment>
<gene>
    <name evidence="2" type="ORF">ACFPGP_17920</name>
</gene>
<evidence type="ECO:0000313" key="2">
    <source>
        <dbReference type="EMBL" id="MFC5178561.1"/>
    </source>
</evidence>
<dbReference type="EMBL" id="JBHSKD010000026">
    <property type="protein sequence ID" value="MFC5178561.1"/>
    <property type="molecule type" value="Genomic_DNA"/>
</dbReference>
<evidence type="ECO:0000313" key="3">
    <source>
        <dbReference type="Proteomes" id="UP001596087"/>
    </source>
</evidence>
<dbReference type="InterPro" id="IPR000836">
    <property type="entry name" value="PRTase_dom"/>
</dbReference>
<accession>A0ABW0BMQ8</accession>
<evidence type="ECO:0000256" key="1">
    <source>
        <dbReference type="ARBA" id="ARBA00008007"/>
    </source>
</evidence>
<proteinExistence type="inferred from homology"/>
<organism evidence="2 3">
    <name type="scientific">Nocardioides taihuensis</name>
    <dbReference type="NCBI Taxonomy" id="1835606"/>
    <lineage>
        <taxon>Bacteria</taxon>
        <taxon>Bacillati</taxon>
        <taxon>Actinomycetota</taxon>
        <taxon>Actinomycetes</taxon>
        <taxon>Propionibacteriales</taxon>
        <taxon>Nocardioidaceae</taxon>
        <taxon>Nocardioides</taxon>
    </lineage>
</organism>
<dbReference type="PANTHER" id="PTHR47505">
    <property type="entry name" value="DNA UTILIZATION PROTEIN YHGH"/>
    <property type="match status" value="1"/>
</dbReference>
<comment type="similarity">
    <text evidence="1">Belongs to the ComF/GntX family.</text>
</comment>
<dbReference type="Gene3D" id="3.40.50.2020">
    <property type="match status" value="1"/>
</dbReference>
<reference evidence="3" key="1">
    <citation type="journal article" date="2019" name="Int. J. Syst. Evol. Microbiol.">
        <title>The Global Catalogue of Microorganisms (GCM) 10K type strain sequencing project: providing services to taxonomists for standard genome sequencing and annotation.</title>
        <authorList>
            <consortium name="The Broad Institute Genomics Platform"/>
            <consortium name="The Broad Institute Genome Sequencing Center for Infectious Disease"/>
            <person name="Wu L."/>
            <person name="Ma J."/>
        </authorList>
    </citation>
    <scope>NUCLEOTIDE SEQUENCE [LARGE SCALE GENOMIC DNA]</scope>
    <source>
        <strain evidence="3">DFY41</strain>
    </source>
</reference>
<keyword evidence="3" id="KW-1185">Reference proteome</keyword>
<protein>
    <submittedName>
        <fullName evidence="2">ComF family protein</fullName>
    </submittedName>
</protein>
<dbReference type="InterPro" id="IPR051910">
    <property type="entry name" value="ComF/GntX_DNA_util-trans"/>
</dbReference>
<sequence length="253" mass="25887">MGGVRDAVLDLLLGGRCVGCARPGRALCPACVARLPDTALPVCPDPTPPGLADCFAPTAYDGVVRAMVLAHKERGLLALARPLGALLSLSVAAACRGDPVVVVPVPSRPGASRARGHDPLGAVAVQAVRELRRDGTRAEVARLLVSRGGVRDQAGLDAAARAANLAGSMACPAVRLRRLAGRRLRVVVADDVLTTGATAREAQRALEATGLQVSGIATVAATVRRHPTSGRGVAIAHVTDSSAPEVPSYPPRD</sequence>